<dbReference type="STRING" id="1850246.LPB138_06790"/>
<accession>A0A1D8P767</accession>
<gene>
    <name evidence="2" type="ORF">LPB138_06790</name>
</gene>
<dbReference type="Proteomes" id="UP000176050">
    <property type="component" value="Chromosome"/>
</dbReference>
<dbReference type="OrthoDB" id="5493262at2"/>
<keyword evidence="1" id="KW-0732">Signal</keyword>
<name>A0A1D8P767_9FLAO</name>
<dbReference type="PROSITE" id="PS51257">
    <property type="entry name" value="PROKAR_LIPOPROTEIN"/>
    <property type="match status" value="1"/>
</dbReference>
<dbReference type="EMBL" id="CP017478">
    <property type="protein sequence ID" value="AOW20396.1"/>
    <property type="molecule type" value="Genomic_DNA"/>
</dbReference>
<evidence type="ECO:0000313" key="3">
    <source>
        <dbReference type="Proteomes" id="UP000176050"/>
    </source>
</evidence>
<dbReference type="PANTHER" id="PTHR41913">
    <property type="entry name" value="DUF1684 DOMAIN-CONTAINING PROTEIN"/>
    <property type="match status" value="1"/>
</dbReference>
<dbReference type="InterPro" id="IPR012467">
    <property type="entry name" value="DUF1684"/>
</dbReference>
<dbReference type="KEGG" id="lul:LPB138_06790"/>
<keyword evidence="3" id="KW-1185">Reference proteome</keyword>
<evidence type="ECO:0008006" key="4">
    <source>
        <dbReference type="Google" id="ProtNLM"/>
    </source>
</evidence>
<evidence type="ECO:0000313" key="2">
    <source>
        <dbReference type="EMBL" id="AOW20396.1"/>
    </source>
</evidence>
<dbReference type="Pfam" id="PF07920">
    <property type="entry name" value="DUF1684"/>
    <property type="match status" value="1"/>
</dbReference>
<proteinExistence type="predicted"/>
<evidence type="ECO:0000256" key="1">
    <source>
        <dbReference type="SAM" id="SignalP"/>
    </source>
</evidence>
<reference evidence="2 3" key="1">
    <citation type="submission" date="2016-10" db="EMBL/GenBank/DDBJ databases">
        <title>Lutibacter sp. LPB0138, isolated from marine gastropod.</title>
        <authorList>
            <person name="Kim E."/>
            <person name="Yi H."/>
        </authorList>
    </citation>
    <scope>NUCLEOTIDE SEQUENCE [LARGE SCALE GENOMIC DNA]</scope>
    <source>
        <strain evidence="2 3">LPB0138</strain>
    </source>
</reference>
<sequence length="205" mass="24187">MKNLITLFLLSLFISSCAQEKKFTHIEEIEHFQYKLNVEYSDKKTTPLKDKDFKKFKNLEFFPINSSYKIVADFISTPNEPIFEMPTTTDRKPLYTQYGIATFLLDNKEFTLRIYQNQKLMIDPEYEDYLFIPFTDLTNGNETYDAGRYIDIRFEDIKNGKITFDFNKAYNPYCAYNDKYSCPIPPKENDLAVEIKAGVLAFHKN</sequence>
<protein>
    <recommendedName>
        <fullName evidence="4">DUF1684 domain-containing protein</fullName>
    </recommendedName>
</protein>
<dbReference type="RefSeq" id="WP_070236539.1">
    <property type="nucleotide sequence ID" value="NZ_CP017478.1"/>
</dbReference>
<feature type="signal peptide" evidence="1">
    <location>
        <begin position="1"/>
        <end position="18"/>
    </location>
</feature>
<dbReference type="AlphaFoldDB" id="A0A1D8P767"/>
<feature type="chain" id="PRO_5009110830" description="DUF1684 domain-containing protein" evidence="1">
    <location>
        <begin position="19"/>
        <end position="205"/>
    </location>
</feature>
<dbReference type="PANTHER" id="PTHR41913:SF1">
    <property type="entry name" value="DUF1684 DOMAIN-CONTAINING PROTEIN"/>
    <property type="match status" value="1"/>
</dbReference>
<organism evidence="2 3">
    <name type="scientific">Urechidicola croceus</name>
    <dbReference type="NCBI Taxonomy" id="1850246"/>
    <lineage>
        <taxon>Bacteria</taxon>
        <taxon>Pseudomonadati</taxon>
        <taxon>Bacteroidota</taxon>
        <taxon>Flavobacteriia</taxon>
        <taxon>Flavobacteriales</taxon>
        <taxon>Flavobacteriaceae</taxon>
        <taxon>Urechidicola</taxon>
    </lineage>
</organism>